<feature type="non-terminal residue" evidence="2">
    <location>
        <position position="130"/>
    </location>
</feature>
<evidence type="ECO:0000256" key="1">
    <source>
        <dbReference type="SAM" id="MobiDB-lite"/>
    </source>
</evidence>
<feature type="region of interest" description="Disordered" evidence="1">
    <location>
        <begin position="85"/>
        <end position="130"/>
    </location>
</feature>
<organism evidence="2 3">
    <name type="scientific">Volvox reticuliferus</name>
    <dbReference type="NCBI Taxonomy" id="1737510"/>
    <lineage>
        <taxon>Eukaryota</taxon>
        <taxon>Viridiplantae</taxon>
        <taxon>Chlorophyta</taxon>
        <taxon>core chlorophytes</taxon>
        <taxon>Chlorophyceae</taxon>
        <taxon>CS clade</taxon>
        <taxon>Chlamydomonadales</taxon>
        <taxon>Volvocaceae</taxon>
        <taxon>Volvox</taxon>
    </lineage>
</organism>
<proteinExistence type="predicted"/>
<dbReference type="AlphaFoldDB" id="A0A8J4FNW1"/>
<feature type="compositionally biased region" description="Low complexity" evidence="1">
    <location>
        <begin position="85"/>
        <end position="103"/>
    </location>
</feature>
<keyword evidence="3" id="KW-1185">Reference proteome</keyword>
<dbReference type="EMBL" id="BNCP01000013">
    <property type="protein sequence ID" value="GIL78459.1"/>
    <property type="molecule type" value="Genomic_DNA"/>
</dbReference>
<sequence>SIGQPATSPVPVPRVPVGADTLFMPIANIFGLHAAHAETQTDVTPPTVQLPVPEAFGAQVTPTVIATTVLTPAASVEGDVEMAYAAGPSTSRPPRAAPTAALAVNRPEMKKKAGPATAAQTTGTERCYAR</sequence>
<accession>A0A8J4FNW1</accession>
<gene>
    <name evidence="2" type="ORF">Vretifemale_7916</name>
</gene>
<reference evidence="2" key="1">
    <citation type="journal article" date="2021" name="Proc. Natl. Acad. Sci. U.S.A.">
        <title>Three genomes in the algal genus Volvox reveal the fate of a haploid sex-determining region after a transition to homothallism.</title>
        <authorList>
            <person name="Yamamoto K."/>
            <person name="Hamaji T."/>
            <person name="Kawai-Toyooka H."/>
            <person name="Matsuzaki R."/>
            <person name="Takahashi F."/>
            <person name="Nishimura Y."/>
            <person name="Kawachi M."/>
            <person name="Noguchi H."/>
            <person name="Minakuchi Y."/>
            <person name="Umen J.G."/>
            <person name="Toyoda A."/>
            <person name="Nozaki H."/>
        </authorList>
    </citation>
    <scope>NUCLEOTIDE SEQUENCE</scope>
    <source>
        <strain evidence="2">NIES-3786</strain>
    </source>
</reference>
<feature type="compositionally biased region" description="Low complexity" evidence="1">
    <location>
        <begin position="114"/>
        <end position="124"/>
    </location>
</feature>
<comment type="caution">
    <text evidence="2">The sequence shown here is derived from an EMBL/GenBank/DDBJ whole genome shotgun (WGS) entry which is preliminary data.</text>
</comment>
<dbReference type="Proteomes" id="UP000747110">
    <property type="component" value="Unassembled WGS sequence"/>
</dbReference>
<evidence type="ECO:0000313" key="3">
    <source>
        <dbReference type="Proteomes" id="UP000747110"/>
    </source>
</evidence>
<name>A0A8J4FNW1_9CHLO</name>
<evidence type="ECO:0000313" key="2">
    <source>
        <dbReference type="EMBL" id="GIL78459.1"/>
    </source>
</evidence>
<protein>
    <submittedName>
        <fullName evidence="2">Uncharacterized protein</fullName>
    </submittedName>
</protein>